<evidence type="ECO:0000313" key="3">
    <source>
        <dbReference type="Proteomes" id="UP001589890"/>
    </source>
</evidence>
<proteinExistence type="predicted"/>
<dbReference type="InterPro" id="IPR004360">
    <property type="entry name" value="Glyas_Fos-R_dOase_dom"/>
</dbReference>
<dbReference type="RefSeq" id="WP_380055369.1">
    <property type="nucleotide sequence ID" value="NZ_JBHLTC010000040.1"/>
</dbReference>
<sequence>MTENATTISTYYGYRDAAAAIDWLGRAFGFETTMRFPEEEGPVAHAELRLGDAAIVVFSDLDGYERPPRKGETCGFGTYLTVADRGEVDKVHARAVEAGATSVWTPDDTEWGNYRCRVLDPEGFEWTFGTHRPGQPASW</sequence>
<feature type="domain" description="VOC" evidence="1">
    <location>
        <begin position="6"/>
        <end position="131"/>
    </location>
</feature>
<name>A0ABV6QVK5_9ACTN</name>
<dbReference type="Gene3D" id="3.30.720.120">
    <property type="match status" value="1"/>
</dbReference>
<dbReference type="InterPro" id="IPR037523">
    <property type="entry name" value="VOC_core"/>
</dbReference>
<protein>
    <submittedName>
        <fullName evidence="2">VOC family protein</fullName>
    </submittedName>
</protein>
<dbReference type="PANTHER" id="PTHR34109:SF1">
    <property type="entry name" value="VOC DOMAIN-CONTAINING PROTEIN"/>
    <property type="match status" value="1"/>
</dbReference>
<dbReference type="Gene3D" id="3.30.720.110">
    <property type="match status" value="1"/>
</dbReference>
<dbReference type="PROSITE" id="PS51819">
    <property type="entry name" value="VOC"/>
    <property type="match status" value="1"/>
</dbReference>
<dbReference type="InterPro" id="IPR029068">
    <property type="entry name" value="Glyas_Bleomycin-R_OHBP_Dase"/>
</dbReference>
<evidence type="ECO:0000259" key="1">
    <source>
        <dbReference type="PROSITE" id="PS51819"/>
    </source>
</evidence>
<organism evidence="2 3">
    <name type="scientific">Kribbella deserti</name>
    <dbReference type="NCBI Taxonomy" id="1926257"/>
    <lineage>
        <taxon>Bacteria</taxon>
        <taxon>Bacillati</taxon>
        <taxon>Actinomycetota</taxon>
        <taxon>Actinomycetes</taxon>
        <taxon>Propionibacteriales</taxon>
        <taxon>Kribbellaceae</taxon>
        <taxon>Kribbella</taxon>
    </lineage>
</organism>
<comment type="caution">
    <text evidence="2">The sequence shown here is derived from an EMBL/GenBank/DDBJ whole genome shotgun (WGS) entry which is preliminary data.</text>
</comment>
<gene>
    <name evidence="2" type="ORF">ACFFGN_31625</name>
</gene>
<dbReference type="Proteomes" id="UP001589890">
    <property type="component" value="Unassembled WGS sequence"/>
</dbReference>
<dbReference type="PANTHER" id="PTHR34109">
    <property type="entry name" value="BNAUNNG04460D PROTEIN-RELATED"/>
    <property type="match status" value="1"/>
</dbReference>
<keyword evidence="3" id="KW-1185">Reference proteome</keyword>
<dbReference type="EMBL" id="JBHLTC010000040">
    <property type="protein sequence ID" value="MFC0628661.1"/>
    <property type="molecule type" value="Genomic_DNA"/>
</dbReference>
<dbReference type="Pfam" id="PF00903">
    <property type="entry name" value="Glyoxalase"/>
    <property type="match status" value="1"/>
</dbReference>
<accession>A0ABV6QVK5</accession>
<reference evidence="2 3" key="1">
    <citation type="submission" date="2024-09" db="EMBL/GenBank/DDBJ databases">
        <authorList>
            <person name="Sun Q."/>
            <person name="Mori K."/>
        </authorList>
    </citation>
    <scope>NUCLEOTIDE SEQUENCE [LARGE SCALE GENOMIC DNA]</scope>
    <source>
        <strain evidence="2 3">CGMCC 1.15906</strain>
    </source>
</reference>
<dbReference type="SUPFAM" id="SSF54593">
    <property type="entry name" value="Glyoxalase/Bleomycin resistance protein/Dihydroxybiphenyl dioxygenase"/>
    <property type="match status" value="1"/>
</dbReference>
<evidence type="ECO:0000313" key="2">
    <source>
        <dbReference type="EMBL" id="MFC0628661.1"/>
    </source>
</evidence>